<reference evidence="1" key="2">
    <citation type="submission" date="2020-11" db="EMBL/GenBank/DDBJ databases">
        <authorList>
            <person name="McCartney M.A."/>
            <person name="Auch B."/>
            <person name="Kono T."/>
            <person name="Mallez S."/>
            <person name="Becker A."/>
            <person name="Gohl D.M."/>
            <person name="Silverstein K.A.T."/>
            <person name="Koren S."/>
            <person name="Bechman K.B."/>
            <person name="Herman A."/>
            <person name="Abrahante J.E."/>
            <person name="Garbe J."/>
        </authorList>
    </citation>
    <scope>NUCLEOTIDE SEQUENCE</scope>
    <source>
        <strain evidence="1">Duluth1</strain>
        <tissue evidence="1">Whole animal</tissue>
    </source>
</reference>
<reference evidence="1" key="1">
    <citation type="journal article" date="2019" name="bioRxiv">
        <title>The Genome of the Zebra Mussel, Dreissena polymorpha: A Resource for Invasive Species Research.</title>
        <authorList>
            <person name="McCartney M.A."/>
            <person name="Auch B."/>
            <person name="Kono T."/>
            <person name="Mallez S."/>
            <person name="Zhang Y."/>
            <person name="Obille A."/>
            <person name="Becker A."/>
            <person name="Abrahante J.E."/>
            <person name="Garbe J."/>
            <person name="Badalamenti J.P."/>
            <person name="Herman A."/>
            <person name="Mangelson H."/>
            <person name="Liachko I."/>
            <person name="Sullivan S."/>
            <person name="Sone E.D."/>
            <person name="Koren S."/>
            <person name="Silverstein K.A.T."/>
            <person name="Beckman K.B."/>
            <person name="Gohl D.M."/>
        </authorList>
    </citation>
    <scope>NUCLEOTIDE SEQUENCE</scope>
    <source>
        <strain evidence="1">Duluth1</strain>
        <tissue evidence="1">Whole animal</tissue>
    </source>
</reference>
<dbReference type="EMBL" id="JAIWYP010000003">
    <property type="protein sequence ID" value="KAH3857652.1"/>
    <property type="molecule type" value="Genomic_DNA"/>
</dbReference>
<proteinExistence type="predicted"/>
<evidence type="ECO:0000313" key="2">
    <source>
        <dbReference type="Proteomes" id="UP000828390"/>
    </source>
</evidence>
<organism evidence="1 2">
    <name type="scientific">Dreissena polymorpha</name>
    <name type="common">Zebra mussel</name>
    <name type="synonym">Mytilus polymorpha</name>
    <dbReference type="NCBI Taxonomy" id="45954"/>
    <lineage>
        <taxon>Eukaryota</taxon>
        <taxon>Metazoa</taxon>
        <taxon>Spiralia</taxon>
        <taxon>Lophotrochozoa</taxon>
        <taxon>Mollusca</taxon>
        <taxon>Bivalvia</taxon>
        <taxon>Autobranchia</taxon>
        <taxon>Heteroconchia</taxon>
        <taxon>Euheterodonta</taxon>
        <taxon>Imparidentia</taxon>
        <taxon>Neoheterodontei</taxon>
        <taxon>Myida</taxon>
        <taxon>Dreissenoidea</taxon>
        <taxon>Dreissenidae</taxon>
        <taxon>Dreissena</taxon>
    </lineage>
</organism>
<dbReference type="AlphaFoldDB" id="A0A9D4LHW5"/>
<keyword evidence="2" id="KW-1185">Reference proteome</keyword>
<gene>
    <name evidence="1" type="ORF">DPMN_100263</name>
</gene>
<dbReference type="Proteomes" id="UP000828390">
    <property type="component" value="Unassembled WGS sequence"/>
</dbReference>
<accession>A0A9D4LHW5</accession>
<sequence length="104" mass="11376">MQEPLCGLFCSTNSSSSGEWKSVGASLPTDQRNHPADAGAFVCAFFVQLTAAPAANLVDLFVHQRKRSSRFHRKNTIFVRALLLNKPGKGHSLLFPTSGRKLFS</sequence>
<protein>
    <submittedName>
        <fullName evidence="1">Uncharacterized protein</fullName>
    </submittedName>
</protein>
<evidence type="ECO:0000313" key="1">
    <source>
        <dbReference type="EMBL" id="KAH3857652.1"/>
    </source>
</evidence>
<comment type="caution">
    <text evidence="1">The sequence shown here is derived from an EMBL/GenBank/DDBJ whole genome shotgun (WGS) entry which is preliminary data.</text>
</comment>
<name>A0A9D4LHW5_DREPO</name>